<dbReference type="Gene3D" id="3.40.630.30">
    <property type="match status" value="1"/>
</dbReference>
<dbReference type="InterPro" id="IPR023585">
    <property type="entry name" value="Ile-tRNA-ligase_type1"/>
</dbReference>
<feature type="domain" description="Aminoacyl-tRNA synthetase class Ia" evidence="13">
    <location>
        <begin position="256"/>
        <end position="915"/>
    </location>
</feature>
<organism evidence="15 16">
    <name type="scientific">Steccherinum ochraceum</name>
    <dbReference type="NCBI Taxonomy" id="92696"/>
    <lineage>
        <taxon>Eukaryota</taxon>
        <taxon>Fungi</taxon>
        <taxon>Dikarya</taxon>
        <taxon>Basidiomycota</taxon>
        <taxon>Agaricomycotina</taxon>
        <taxon>Agaricomycetes</taxon>
        <taxon>Polyporales</taxon>
        <taxon>Steccherinaceae</taxon>
        <taxon>Steccherinum</taxon>
    </lineage>
</organism>
<dbReference type="PROSITE" id="PS00178">
    <property type="entry name" value="AA_TRNA_LIGASE_I"/>
    <property type="match status" value="1"/>
</dbReference>
<dbReference type="InterPro" id="IPR001412">
    <property type="entry name" value="aa-tRNA-synth_I_CS"/>
</dbReference>
<evidence type="ECO:0000256" key="7">
    <source>
        <dbReference type="ARBA" id="ARBA00022917"/>
    </source>
</evidence>
<keyword evidence="8 12" id="KW-0030">Aminoacyl-tRNA synthetase</keyword>
<dbReference type="Proteomes" id="UP000292702">
    <property type="component" value="Unassembled WGS sequence"/>
</dbReference>
<dbReference type="STRING" id="92696.A0A4R0RVE3"/>
<protein>
    <recommendedName>
        <fullName evidence="11">Isoleucine--tRNA ligase, mitochondrial</fullName>
        <ecNumber evidence="3">6.1.1.5</ecNumber>
    </recommendedName>
    <alternativeName>
        <fullName evidence="9">Isoleucyl-tRNA synthetase</fullName>
    </alternativeName>
</protein>
<dbReference type="FunFam" id="3.40.50.620:FF:000111">
    <property type="entry name" value="Mitochondrial isoleucyl-tRNA synthetase"/>
    <property type="match status" value="1"/>
</dbReference>
<evidence type="ECO:0000256" key="10">
    <source>
        <dbReference type="ARBA" id="ARBA00048359"/>
    </source>
</evidence>
<dbReference type="GO" id="GO:0006428">
    <property type="term" value="P:isoleucyl-tRNA aminoacylation"/>
    <property type="evidence" value="ECO:0007669"/>
    <property type="project" value="InterPro"/>
</dbReference>
<dbReference type="GO" id="GO:0000049">
    <property type="term" value="F:tRNA binding"/>
    <property type="evidence" value="ECO:0007669"/>
    <property type="project" value="InterPro"/>
</dbReference>
<keyword evidence="16" id="KW-1185">Reference proteome</keyword>
<dbReference type="Gene3D" id="3.90.740.10">
    <property type="entry name" value="Valyl/Leucyl/Isoleucyl-tRNA synthetase, editing domain"/>
    <property type="match status" value="1"/>
</dbReference>
<evidence type="ECO:0000256" key="1">
    <source>
        <dbReference type="ARBA" id="ARBA00004173"/>
    </source>
</evidence>
<evidence type="ECO:0000256" key="9">
    <source>
        <dbReference type="ARBA" id="ARBA00032665"/>
    </source>
</evidence>
<dbReference type="GO" id="GO:0005739">
    <property type="term" value="C:mitochondrion"/>
    <property type="evidence" value="ECO:0007669"/>
    <property type="project" value="UniProtKB-SubCell"/>
</dbReference>
<dbReference type="Pfam" id="PF08264">
    <property type="entry name" value="Anticodon_1"/>
    <property type="match status" value="1"/>
</dbReference>
<dbReference type="InterPro" id="IPR002301">
    <property type="entry name" value="Ile-tRNA-ligase"/>
</dbReference>
<evidence type="ECO:0000256" key="3">
    <source>
        <dbReference type="ARBA" id="ARBA00013165"/>
    </source>
</evidence>
<comment type="caution">
    <text evidence="15">The sequence shown here is derived from an EMBL/GenBank/DDBJ whole genome shotgun (WGS) entry which is preliminary data.</text>
</comment>
<dbReference type="SUPFAM" id="SSF47323">
    <property type="entry name" value="Anticodon-binding domain of a subclass of class I aminoacyl-tRNA synthetases"/>
    <property type="match status" value="1"/>
</dbReference>
<name>A0A4R0RVE3_9APHY</name>
<reference evidence="15 16" key="1">
    <citation type="submission" date="2018-11" db="EMBL/GenBank/DDBJ databases">
        <title>Genome assembly of Steccherinum ochraceum LE-BIN_3174, the white-rot fungus of the Steccherinaceae family (The Residual Polyporoid clade, Polyporales, Basidiomycota).</title>
        <authorList>
            <person name="Fedorova T.V."/>
            <person name="Glazunova O.A."/>
            <person name="Landesman E.O."/>
            <person name="Moiseenko K.V."/>
            <person name="Psurtseva N.V."/>
            <person name="Savinova O.S."/>
            <person name="Shakhova N.V."/>
            <person name="Tyazhelova T.V."/>
            <person name="Vasina D.V."/>
        </authorList>
    </citation>
    <scope>NUCLEOTIDE SEQUENCE [LARGE SCALE GENOMIC DNA]</scope>
    <source>
        <strain evidence="15 16">LE-BIN_3174</strain>
    </source>
</reference>
<evidence type="ECO:0000313" key="16">
    <source>
        <dbReference type="Proteomes" id="UP000292702"/>
    </source>
</evidence>
<feature type="domain" description="Methionyl/Valyl/Leucyl/Isoleucyl-tRNA synthetase anticodon-binding" evidence="14">
    <location>
        <begin position="963"/>
        <end position="1119"/>
    </location>
</feature>
<keyword evidence="5 12" id="KW-0547">Nucleotide-binding</keyword>
<evidence type="ECO:0000313" key="15">
    <source>
        <dbReference type="EMBL" id="TCD67808.1"/>
    </source>
</evidence>
<dbReference type="GO" id="GO:0005524">
    <property type="term" value="F:ATP binding"/>
    <property type="evidence" value="ECO:0007669"/>
    <property type="project" value="UniProtKB-KW"/>
</dbReference>
<keyword evidence="6 12" id="KW-0067">ATP-binding</keyword>
<accession>A0A4R0RVE3</accession>
<dbReference type="SUPFAM" id="SSF50677">
    <property type="entry name" value="ValRS/IleRS/LeuRS editing domain"/>
    <property type="match status" value="1"/>
</dbReference>
<dbReference type="GO" id="GO:0004822">
    <property type="term" value="F:isoleucine-tRNA ligase activity"/>
    <property type="evidence" value="ECO:0007669"/>
    <property type="project" value="UniProtKB-EC"/>
</dbReference>
<dbReference type="InterPro" id="IPR033708">
    <property type="entry name" value="Anticodon_Ile_BEm"/>
</dbReference>
<dbReference type="HAMAP" id="MF_02002">
    <property type="entry name" value="Ile_tRNA_synth_type1"/>
    <property type="match status" value="1"/>
</dbReference>
<evidence type="ECO:0000259" key="14">
    <source>
        <dbReference type="Pfam" id="PF08264"/>
    </source>
</evidence>
<keyword evidence="4 12" id="KW-0436">Ligase</keyword>
<dbReference type="GO" id="GO:0002161">
    <property type="term" value="F:aminoacyl-tRNA deacylase activity"/>
    <property type="evidence" value="ECO:0007669"/>
    <property type="project" value="InterPro"/>
</dbReference>
<dbReference type="OrthoDB" id="10264412at2759"/>
<evidence type="ECO:0000256" key="5">
    <source>
        <dbReference type="ARBA" id="ARBA00022741"/>
    </source>
</evidence>
<evidence type="ECO:0000256" key="11">
    <source>
        <dbReference type="ARBA" id="ARBA00068280"/>
    </source>
</evidence>
<comment type="catalytic activity">
    <reaction evidence="10">
        <text>tRNA(Ile) + L-isoleucine + ATP = L-isoleucyl-tRNA(Ile) + AMP + diphosphate</text>
        <dbReference type="Rhea" id="RHEA:11060"/>
        <dbReference type="Rhea" id="RHEA-COMP:9666"/>
        <dbReference type="Rhea" id="RHEA-COMP:9695"/>
        <dbReference type="ChEBI" id="CHEBI:30616"/>
        <dbReference type="ChEBI" id="CHEBI:33019"/>
        <dbReference type="ChEBI" id="CHEBI:58045"/>
        <dbReference type="ChEBI" id="CHEBI:78442"/>
        <dbReference type="ChEBI" id="CHEBI:78528"/>
        <dbReference type="ChEBI" id="CHEBI:456215"/>
        <dbReference type="EC" id="6.1.1.5"/>
    </reaction>
</comment>
<evidence type="ECO:0000256" key="6">
    <source>
        <dbReference type="ARBA" id="ARBA00022840"/>
    </source>
</evidence>
<comment type="similarity">
    <text evidence="2 12">Belongs to the class-I aminoacyl-tRNA synthetase family.</text>
</comment>
<gene>
    <name evidence="15" type="primary">ISM1</name>
    <name evidence="15" type="ORF">EIP91_011936</name>
</gene>
<evidence type="ECO:0000256" key="2">
    <source>
        <dbReference type="ARBA" id="ARBA00005594"/>
    </source>
</evidence>
<keyword evidence="7 12" id="KW-0648">Protein biosynthesis</keyword>
<dbReference type="InterPro" id="IPR002300">
    <property type="entry name" value="aa-tRNA-synth_Ia"/>
</dbReference>
<evidence type="ECO:0000256" key="8">
    <source>
        <dbReference type="ARBA" id="ARBA00023146"/>
    </source>
</evidence>
<dbReference type="InterPro" id="IPR014729">
    <property type="entry name" value="Rossmann-like_a/b/a_fold"/>
</dbReference>
<dbReference type="PANTHER" id="PTHR42765:SF1">
    <property type="entry name" value="ISOLEUCINE--TRNA LIGASE, MITOCHONDRIAL"/>
    <property type="match status" value="1"/>
</dbReference>
<dbReference type="InterPro" id="IPR050081">
    <property type="entry name" value="Ile-tRNA_ligase"/>
</dbReference>
<dbReference type="AlphaFoldDB" id="A0A4R0RVE3"/>
<dbReference type="InterPro" id="IPR013155">
    <property type="entry name" value="M/V/L/I-tRNA-synth_anticd-bd"/>
</dbReference>
<dbReference type="NCBIfam" id="TIGR00392">
    <property type="entry name" value="ileS"/>
    <property type="match status" value="1"/>
</dbReference>
<evidence type="ECO:0000256" key="12">
    <source>
        <dbReference type="RuleBase" id="RU363035"/>
    </source>
</evidence>
<dbReference type="Gene3D" id="1.10.730.20">
    <property type="match status" value="1"/>
</dbReference>
<dbReference type="InterPro" id="IPR009080">
    <property type="entry name" value="tRNAsynth_Ia_anticodon-bd"/>
</dbReference>
<dbReference type="PRINTS" id="PR00984">
    <property type="entry name" value="TRNASYNTHILE"/>
</dbReference>
<dbReference type="Pfam" id="PF00133">
    <property type="entry name" value="tRNA-synt_1"/>
    <property type="match status" value="1"/>
</dbReference>
<dbReference type="Gene3D" id="3.40.50.620">
    <property type="entry name" value="HUPs"/>
    <property type="match status" value="2"/>
</dbReference>
<dbReference type="EMBL" id="RWJN01000085">
    <property type="protein sequence ID" value="TCD67808.1"/>
    <property type="molecule type" value="Genomic_DNA"/>
</dbReference>
<proteinExistence type="inferred from homology"/>
<dbReference type="SUPFAM" id="SSF52374">
    <property type="entry name" value="Nucleotidylyl transferase"/>
    <property type="match status" value="1"/>
</dbReference>
<comment type="subcellular location">
    <subcellularLocation>
        <location evidence="1">Mitochondrion</location>
    </subcellularLocation>
</comment>
<evidence type="ECO:0000259" key="13">
    <source>
        <dbReference type="Pfam" id="PF00133"/>
    </source>
</evidence>
<evidence type="ECO:0000256" key="4">
    <source>
        <dbReference type="ARBA" id="ARBA00022598"/>
    </source>
</evidence>
<sequence>MASANTDTTKLVFKKVEHATDEILNAMAHVAAEAYRHGRDGAHDDFTRACVADNWDLGFAFQRGVVGAQQVGGENWIALDNDKIVAVAGWFPPGRELLGDPKQMDAGWGAFAEKWTPEMGDWWMNYFLPRYAQATNDALGNPDRKKQSWHLQMLVVLPDPNSADKEIEMCLESEVEANTAMYTKWGWKVQGNKTDFESPHGNFSILNTLNGLLGLARLASTDASSKAFSKTLLLPKTQFPMRNDRSRDVSIQKRTTEDLYRWQSDNAKGPLFVFHDGPPYANGDLHIGHALNKVLKDIVNRYRVIIGDRVHYHPGWDCHGLPIENKVLKELGKDMHEVSPSEIRRAAEVYAKGQVQSQMDQFRQLGVMAQWSADTTYRTLDHGYEIRQLRVFQKMVERGLIYRHYRPVYYSPSSRSALAEAELEYKDNHVSHSVYVSFELDLHQDMPPSLRKIVQSAFKVQLLVWTTTPWTLSANMGIAVNAEMTYTVLRSSEEPDSGLVVVATERLEALKEILESMKLDITVGEITGVDLAGASYRPLFASKLPPETPSLRILPSGHVTSLSGTGLVHCAPAHGQEDYQLFHSLGFIPAGSSSSVVCHVDGSGCFTAEVTNAIGEMAGRSLIGKEVLEEGGKAMVALLKELGVLRKIQRIKHRYPYDWRTDKPVVTTATSQWFANLDAIKDDAIALLQNVQFVPEESRRRLESFIRQRSEWCISRQRVWGVPIPALYHLPTNRAVLDSTSLDHILSILEEKGVRHWWDGPVEDFVPTHLRVEGENVAETWQKGTDTMDVWFDSGTSWSMLQNPHAGQETEDVVYMADVCIEGTDQHRGWFQSQLLTLVGSTPEKQRGKVGPYKTLITHGMVLDENGKKMSKSLGNIVSPLTVINGGKDKKKEPAYGADILRLWAASTTYWHDTSIGPKTLAQAEEMYRKLRNSLRFVLGNLRDQRLSEEQKVRREDMSLTGKYVMHELYKLENHARKNYAEHIFSEVTLPLSRFVNTTLSSLYFDITKDILYADPENSLRRREVLTISEHILDTMTSIFAPIVPHLAEEVHQILHSGNAQILSVFSQPWVPLDPMWYDEEVEKSMSKRLQLRSKVMSLLEQSRTEKHIGNALEADVEITSKTAEGEPYHDAEFTQLFNVSAVRIVPSLSSQETEQLQWSYDEPVTIDGLGDCQLQVCPARQHKCPRCWMHTREAHDELCGRCAGIVKV</sequence>
<dbReference type="CDD" id="cd07960">
    <property type="entry name" value="Anticodon_Ia_Ile_BEm"/>
    <property type="match status" value="1"/>
</dbReference>
<dbReference type="InterPro" id="IPR009008">
    <property type="entry name" value="Val/Leu/Ile-tRNA-synth_edit"/>
</dbReference>
<dbReference type="PANTHER" id="PTHR42765">
    <property type="entry name" value="SOLEUCYL-TRNA SYNTHETASE"/>
    <property type="match status" value="1"/>
</dbReference>
<dbReference type="EC" id="6.1.1.5" evidence="3"/>
<dbReference type="GO" id="GO:0032543">
    <property type="term" value="P:mitochondrial translation"/>
    <property type="evidence" value="ECO:0007669"/>
    <property type="project" value="TreeGrafter"/>
</dbReference>